<reference evidence="9" key="1">
    <citation type="submission" date="2019-11" db="EMBL/GenBank/DDBJ databases">
        <title>Genomic insights into an expanded diversity of filamentous marine cyanobacteria reveals the extraordinary biosynthetic potential of Moorea and Okeania.</title>
        <authorList>
            <person name="Ferreira Leao T."/>
            <person name="Wang M."/>
            <person name="Moss N."/>
            <person name="Da Silva R."/>
            <person name="Sanders J."/>
            <person name="Nurk S."/>
            <person name="Gurevich A."/>
            <person name="Humphrey G."/>
            <person name="Reher R."/>
            <person name="Zhu Q."/>
            <person name="Belda-Ferre P."/>
            <person name="Glukhov E."/>
            <person name="Rex R."/>
            <person name="Dorrestein P.C."/>
            <person name="Knight R."/>
            <person name="Pevzner P."/>
            <person name="Gerwick W.H."/>
            <person name="Gerwick L."/>
        </authorList>
    </citation>
    <scope>NUCLEOTIDE SEQUENCE</scope>
    <source>
        <strain evidence="9">SIO1C4</strain>
    </source>
</reference>
<sequence>MAIITVISTENNGDGSLREAIAKAKSGDTIKFARTLTNQTIILERSLIIDKDLTIDGANVPGLTLSGNQESIIFKLTGKGREFTTRSLKFTDAFHSYAGGAIWAQDSKAKITVVNSKFKNNVAGQGSAIWAKEGANVTVINSIFDGNKATQRGVDSAAGAISVFNKSQLTVADSEFINNKGDAGGAIGTIFTELTIENSSFFNNESRRYGGAVHSDGASVPSQKRYYQGNLPRDNKGGEVTIRHSHFEGNRTSGFGGGISVWGYDQDFVTIDNSTIINNKVTKNKSGTAQGGGMRLSGFININNTTIAKNKSHKEGGGLWYLGEVPTKIKNSTFSGNKAKDTNNQGLGGAIYDGLWGSETNIENTTFEDNYAGSEAGAIYTPNNRSITIQDSIFDNNKTGNSANNQQSNFEVFEDITESSLRIKNNILQGSNKNDSFNQGAGNDILSGRNGRDRLKGGDGNDSLDGGSDNDSLWGGKGSDFLEGGFGDDRLDGGAGKDTLNGGYHNDTLKGGKGNDRLNGGAGNDRLTGNRGHDTLWGGNHSDYLGGGAGNDYLEGNTGNDTLVGGSGNDTLVGGQGNDQVVGDVGNDILIGSMGRDFFRGGSGKDKFVLGDNKDIFYKANGNQDYAIVSDFQHSQDVIALKSKASNYHLSTTSKNGISGTGIYTTKDELIAIVQNIEPQDLNLNANYFNYI</sequence>
<evidence type="ECO:0008006" key="10">
    <source>
        <dbReference type="Google" id="ProtNLM"/>
    </source>
</evidence>
<proteinExistence type="predicted"/>
<evidence type="ECO:0000256" key="8">
    <source>
        <dbReference type="SAM" id="MobiDB-lite"/>
    </source>
</evidence>
<dbReference type="SUPFAM" id="SSF51126">
    <property type="entry name" value="Pectin lyase-like"/>
    <property type="match status" value="2"/>
</dbReference>
<dbReference type="SMART" id="SM00710">
    <property type="entry name" value="PbH1"/>
    <property type="match status" value="8"/>
</dbReference>
<dbReference type="GO" id="GO:0005509">
    <property type="term" value="F:calcium ion binding"/>
    <property type="evidence" value="ECO:0007669"/>
    <property type="project" value="InterPro"/>
</dbReference>
<dbReference type="AlphaFoldDB" id="A0A6B3N546"/>
<evidence type="ECO:0000256" key="4">
    <source>
        <dbReference type="ARBA" id="ARBA00022525"/>
    </source>
</evidence>
<evidence type="ECO:0000256" key="3">
    <source>
        <dbReference type="ARBA" id="ARBA00004613"/>
    </source>
</evidence>
<dbReference type="InterPro" id="IPR011049">
    <property type="entry name" value="Serralysin-like_metalloprot_C"/>
</dbReference>
<evidence type="ECO:0000256" key="5">
    <source>
        <dbReference type="ARBA" id="ARBA00022729"/>
    </source>
</evidence>
<dbReference type="GO" id="GO:0005576">
    <property type="term" value="C:extracellular region"/>
    <property type="evidence" value="ECO:0007669"/>
    <property type="project" value="UniProtKB-SubCell"/>
</dbReference>
<feature type="compositionally biased region" description="Basic and acidic residues" evidence="8">
    <location>
        <begin position="507"/>
        <end position="516"/>
    </location>
</feature>
<dbReference type="InterPro" id="IPR018511">
    <property type="entry name" value="Hemolysin-typ_Ca-bd_CS"/>
</dbReference>
<accession>A0A6B3N546</accession>
<dbReference type="InterPro" id="IPR050557">
    <property type="entry name" value="RTX_toxin/Mannuronan_C5-epim"/>
</dbReference>
<comment type="caution">
    <text evidence="9">The sequence shown here is derived from an EMBL/GenBank/DDBJ whole genome shotgun (WGS) entry which is preliminary data.</text>
</comment>
<dbReference type="Gene3D" id="2.160.20.10">
    <property type="entry name" value="Single-stranded right-handed beta-helix, Pectin lyase-like"/>
    <property type="match status" value="1"/>
</dbReference>
<dbReference type="Pfam" id="PF00353">
    <property type="entry name" value="HemolysinCabind"/>
    <property type="match status" value="4"/>
</dbReference>
<dbReference type="Pfam" id="PF02415">
    <property type="entry name" value="Chlam_PMP"/>
    <property type="match status" value="2"/>
</dbReference>
<dbReference type="GO" id="GO:0009279">
    <property type="term" value="C:cell outer membrane"/>
    <property type="evidence" value="ECO:0007669"/>
    <property type="project" value="UniProtKB-SubCell"/>
</dbReference>
<evidence type="ECO:0000256" key="2">
    <source>
        <dbReference type="ARBA" id="ARBA00004442"/>
    </source>
</evidence>
<keyword evidence="4" id="KW-0964">Secreted</keyword>
<feature type="compositionally biased region" description="Low complexity" evidence="8">
    <location>
        <begin position="461"/>
        <end position="474"/>
    </location>
</feature>
<keyword evidence="6" id="KW-0472">Membrane</keyword>
<evidence type="ECO:0000256" key="7">
    <source>
        <dbReference type="ARBA" id="ARBA00023237"/>
    </source>
</evidence>
<evidence type="ECO:0000313" key="9">
    <source>
        <dbReference type="EMBL" id="NER26727.1"/>
    </source>
</evidence>
<dbReference type="EMBL" id="JAAHFQ010000046">
    <property type="protein sequence ID" value="NER26727.1"/>
    <property type="molecule type" value="Genomic_DNA"/>
</dbReference>
<dbReference type="PROSITE" id="PS00330">
    <property type="entry name" value="HEMOLYSIN_CALCIUM"/>
    <property type="match status" value="5"/>
</dbReference>
<dbReference type="PRINTS" id="PR00313">
    <property type="entry name" value="CABNDNGRPT"/>
</dbReference>
<protein>
    <recommendedName>
        <fullName evidence="10">Right handed beta helix domain-containing protein</fullName>
    </recommendedName>
</protein>
<keyword evidence="5" id="KW-0732">Signal</keyword>
<dbReference type="InterPro" id="IPR001343">
    <property type="entry name" value="Hemolysn_Ca-bd"/>
</dbReference>
<dbReference type="Gene3D" id="2.150.10.10">
    <property type="entry name" value="Serralysin-like metalloprotease, C-terminal"/>
    <property type="match status" value="4"/>
</dbReference>
<dbReference type="InterPro" id="IPR003368">
    <property type="entry name" value="POMP_repeat"/>
</dbReference>
<evidence type="ECO:0000256" key="1">
    <source>
        <dbReference type="ARBA" id="ARBA00004196"/>
    </source>
</evidence>
<dbReference type="InterPro" id="IPR006626">
    <property type="entry name" value="PbH1"/>
</dbReference>
<name>A0A6B3N546_9CYAN</name>
<organism evidence="9">
    <name type="scientific">Symploca sp. SIO1C4</name>
    <dbReference type="NCBI Taxonomy" id="2607765"/>
    <lineage>
        <taxon>Bacteria</taxon>
        <taxon>Bacillati</taxon>
        <taxon>Cyanobacteriota</taxon>
        <taxon>Cyanophyceae</taxon>
        <taxon>Coleofasciculales</taxon>
        <taxon>Coleofasciculaceae</taxon>
        <taxon>Symploca</taxon>
    </lineage>
</organism>
<comment type="subcellular location">
    <subcellularLocation>
        <location evidence="1">Cell envelope</location>
    </subcellularLocation>
    <subcellularLocation>
        <location evidence="2">Cell outer membrane</location>
    </subcellularLocation>
    <subcellularLocation>
        <location evidence="3">Secreted</location>
    </subcellularLocation>
</comment>
<dbReference type="PANTHER" id="PTHR38340">
    <property type="entry name" value="S-LAYER PROTEIN"/>
    <property type="match status" value="1"/>
</dbReference>
<dbReference type="SUPFAM" id="SSF51120">
    <property type="entry name" value="beta-Roll"/>
    <property type="match status" value="2"/>
</dbReference>
<evidence type="ECO:0000256" key="6">
    <source>
        <dbReference type="ARBA" id="ARBA00023136"/>
    </source>
</evidence>
<feature type="region of interest" description="Disordered" evidence="8">
    <location>
        <begin position="429"/>
        <end position="534"/>
    </location>
</feature>
<dbReference type="InterPro" id="IPR012334">
    <property type="entry name" value="Pectin_lyas_fold"/>
</dbReference>
<dbReference type="PANTHER" id="PTHR38340:SF1">
    <property type="entry name" value="S-LAYER PROTEIN"/>
    <property type="match status" value="1"/>
</dbReference>
<keyword evidence="7" id="KW-0998">Cell outer membrane</keyword>
<feature type="compositionally biased region" description="Polar residues" evidence="8">
    <location>
        <begin position="429"/>
        <end position="441"/>
    </location>
</feature>
<gene>
    <name evidence="9" type="ORF">F6J89_03635</name>
</gene>
<feature type="compositionally biased region" description="Basic and acidic residues" evidence="8">
    <location>
        <begin position="450"/>
        <end position="459"/>
    </location>
</feature>
<dbReference type="InterPro" id="IPR011050">
    <property type="entry name" value="Pectin_lyase_fold/virulence"/>
</dbReference>